<proteinExistence type="predicted"/>
<accession>A0A449E8R8</accession>
<reference evidence="1 2" key="1">
    <citation type="submission" date="2019-05" db="EMBL/GenBank/DDBJ databases">
        <authorList>
            <consortium name="Pathogen Informatics"/>
        </authorList>
    </citation>
    <scope>NUCLEOTIDE SEQUENCE [LARGE SCALE GENOMIC DNA]</scope>
    <source>
        <strain evidence="1 2">NCTC12204</strain>
    </source>
</reference>
<dbReference type="EMBL" id="CABEEP010000001">
    <property type="protein sequence ID" value="VTQ59052.1"/>
    <property type="molecule type" value="Genomic_DNA"/>
</dbReference>
<organism evidence="1 2">
    <name type="scientific">Enterococcus hirae</name>
    <dbReference type="NCBI Taxonomy" id="1354"/>
    <lineage>
        <taxon>Bacteria</taxon>
        <taxon>Bacillati</taxon>
        <taxon>Bacillota</taxon>
        <taxon>Bacilli</taxon>
        <taxon>Lactobacillales</taxon>
        <taxon>Enterococcaceae</taxon>
        <taxon>Enterococcus</taxon>
    </lineage>
</organism>
<dbReference type="Proteomes" id="UP000352698">
    <property type="component" value="Unassembled WGS sequence"/>
</dbReference>
<name>A0A449E8R8_ENTHR</name>
<evidence type="ECO:0000313" key="1">
    <source>
        <dbReference type="EMBL" id="VTQ59052.1"/>
    </source>
</evidence>
<gene>
    <name evidence="1" type="ORF">NCTC12204_00284</name>
</gene>
<dbReference type="AlphaFoldDB" id="A0A449E8R8"/>
<protein>
    <submittedName>
        <fullName evidence="1">Uncharacterized protein</fullName>
    </submittedName>
</protein>
<evidence type="ECO:0000313" key="2">
    <source>
        <dbReference type="Proteomes" id="UP000352698"/>
    </source>
</evidence>
<sequence>MTISEKKFMEELKKEERLPSEVRTKLEATYDSIRKEKQVPLKNYIKKRGYLIAVAVFLISICLYAYSPLGTATANFLRFGKFTSETLNHEGFISSQQLTAYDKKADIQLTELYVDKNELGLHFTVHLPKNSELLNKKWEKYGLNFGIKNGQDQYLIDFRSGLAEEKEDLSLFRSINEEQTIDRETNTLEFIYNLHPTKTGSVPSLEETTIQINGITAYRTSDPKTYSIFKGEWELPIDTSKINYFDEINFTPKNNHLLPIERAMAYPTNFVIRFKDEQDFLKKLPKPKSNADNNIQLKIVTEKTTTYYPYSKFTSVTEGSNNYWDMTFDYSGYDQQASIYLELKGIGEIELEK</sequence>
<comment type="caution">
    <text evidence="1">The sequence shown here is derived from an EMBL/GenBank/DDBJ whole genome shotgun (WGS) entry which is preliminary data.</text>
</comment>
<dbReference type="RefSeq" id="WP_010736931.1">
    <property type="nucleotide sequence ID" value="NZ_AP027299.1"/>
</dbReference>